<evidence type="ECO:0000256" key="4">
    <source>
        <dbReference type="ARBA" id="ARBA00023027"/>
    </source>
</evidence>
<feature type="compositionally biased region" description="Basic and acidic residues" evidence="7">
    <location>
        <begin position="169"/>
        <end position="185"/>
    </location>
</feature>
<sequence>MLPLMIDMKNKQVVIVGGGKIALRRLRLLKEEGAHLTVVSPQVNDEIKNLAASGKIVWKKKEVCTEDIKQAFLIIAATNDPNINEWIAGQVSGHQLINVVHKAEIGNVQVPKIVKKGKLIFSVSTSGASPLLAKEFSEKFASLIDKDIEKKLEEYHQYREQLKSSNLSEEERKKALKQKLDLDKL</sequence>
<keyword evidence="5" id="KW-0627">Porphyrin biosynthesis</keyword>
<evidence type="ECO:0000313" key="9">
    <source>
        <dbReference type="Proteomes" id="UP000626844"/>
    </source>
</evidence>
<comment type="pathway">
    <text evidence="1">Porphyrin-containing compound metabolism; siroheme biosynthesis; sirohydrochlorin from precorrin-2: step 1/1.</text>
</comment>
<feature type="region of interest" description="Disordered" evidence="7">
    <location>
        <begin position="163"/>
        <end position="185"/>
    </location>
</feature>
<dbReference type="PANTHER" id="PTHR35330">
    <property type="entry name" value="SIROHEME BIOSYNTHESIS PROTEIN MET8"/>
    <property type="match status" value="1"/>
</dbReference>
<comment type="catalytic activity">
    <reaction evidence="6">
        <text>precorrin-2 + NAD(+) = sirohydrochlorin + NADH + 2 H(+)</text>
        <dbReference type="Rhea" id="RHEA:15613"/>
        <dbReference type="ChEBI" id="CHEBI:15378"/>
        <dbReference type="ChEBI" id="CHEBI:57540"/>
        <dbReference type="ChEBI" id="CHEBI:57945"/>
        <dbReference type="ChEBI" id="CHEBI:58351"/>
        <dbReference type="ChEBI" id="CHEBI:58827"/>
        <dbReference type="EC" id="1.3.1.76"/>
    </reaction>
</comment>
<keyword evidence="9" id="KW-1185">Reference proteome</keyword>
<dbReference type="GO" id="GO:0019354">
    <property type="term" value="P:siroheme biosynthetic process"/>
    <property type="evidence" value="ECO:0007669"/>
    <property type="project" value="InterPro"/>
</dbReference>
<dbReference type="EC" id="1.3.1.76" evidence="2"/>
<dbReference type="InterPro" id="IPR042518">
    <property type="entry name" value="SirC_C"/>
</dbReference>
<dbReference type="InterPro" id="IPR006367">
    <property type="entry name" value="Sirohaem_synthase_N"/>
</dbReference>
<proteinExistence type="predicted"/>
<keyword evidence="4" id="KW-0520">NAD</keyword>
<protein>
    <recommendedName>
        <fullName evidence="2">precorrin-2 dehydrogenase</fullName>
        <ecNumber evidence="2">1.3.1.76</ecNumber>
    </recommendedName>
</protein>
<evidence type="ECO:0000256" key="3">
    <source>
        <dbReference type="ARBA" id="ARBA00023002"/>
    </source>
</evidence>
<gene>
    <name evidence="8" type="ORF">IC621_07035</name>
</gene>
<dbReference type="InterPro" id="IPR028161">
    <property type="entry name" value="Met8-like"/>
</dbReference>
<dbReference type="InterPro" id="IPR036291">
    <property type="entry name" value="NAD(P)-bd_dom_sf"/>
</dbReference>
<dbReference type="Proteomes" id="UP000626844">
    <property type="component" value="Unassembled WGS sequence"/>
</dbReference>
<dbReference type="NCBIfam" id="TIGR01470">
    <property type="entry name" value="cysG_Nterm"/>
    <property type="match status" value="1"/>
</dbReference>
<evidence type="ECO:0000256" key="7">
    <source>
        <dbReference type="SAM" id="MobiDB-lite"/>
    </source>
</evidence>
<dbReference type="PANTHER" id="PTHR35330:SF1">
    <property type="entry name" value="SIROHEME BIOSYNTHESIS PROTEIN MET8"/>
    <property type="match status" value="1"/>
</dbReference>
<evidence type="ECO:0000256" key="1">
    <source>
        <dbReference type="ARBA" id="ARBA00005010"/>
    </source>
</evidence>
<dbReference type="SUPFAM" id="SSF75615">
    <property type="entry name" value="Siroheme synthase middle domains-like"/>
    <property type="match status" value="1"/>
</dbReference>
<evidence type="ECO:0000256" key="2">
    <source>
        <dbReference type="ARBA" id="ARBA00012400"/>
    </source>
</evidence>
<evidence type="ECO:0000256" key="6">
    <source>
        <dbReference type="ARBA" id="ARBA00047561"/>
    </source>
</evidence>
<evidence type="ECO:0000313" key="8">
    <source>
        <dbReference type="EMBL" id="MBD1379976.1"/>
    </source>
</evidence>
<name>A0A926NEW6_9BACI</name>
<dbReference type="Gene3D" id="3.40.50.720">
    <property type="entry name" value="NAD(P)-binding Rossmann-like Domain"/>
    <property type="match status" value="1"/>
</dbReference>
<dbReference type="AlphaFoldDB" id="A0A926NEW6"/>
<dbReference type="SUPFAM" id="SSF51735">
    <property type="entry name" value="NAD(P)-binding Rossmann-fold domains"/>
    <property type="match status" value="1"/>
</dbReference>
<dbReference type="GO" id="GO:0004325">
    <property type="term" value="F:ferrochelatase activity"/>
    <property type="evidence" value="ECO:0007669"/>
    <property type="project" value="InterPro"/>
</dbReference>
<comment type="caution">
    <text evidence="8">The sequence shown here is derived from an EMBL/GenBank/DDBJ whole genome shotgun (WGS) entry which is preliminary data.</text>
</comment>
<dbReference type="RefSeq" id="WP_191157115.1">
    <property type="nucleotide sequence ID" value="NZ_JACXAI010000006.1"/>
</dbReference>
<dbReference type="Gene3D" id="1.10.8.610">
    <property type="entry name" value="SirC, precorrin-2 dehydrogenase, C-terminal helical domain-like"/>
    <property type="match status" value="1"/>
</dbReference>
<dbReference type="Pfam" id="PF13241">
    <property type="entry name" value="NAD_binding_7"/>
    <property type="match status" value="1"/>
</dbReference>
<accession>A0A926NEW6</accession>
<dbReference type="EMBL" id="JACXAI010000006">
    <property type="protein sequence ID" value="MBD1379976.1"/>
    <property type="molecule type" value="Genomic_DNA"/>
</dbReference>
<keyword evidence="3" id="KW-0560">Oxidoreductase</keyword>
<reference evidence="8" key="1">
    <citation type="submission" date="2020-09" db="EMBL/GenBank/DDBJ databases">
        <title>A novel bacterium of genus Bacillus, isolated from South China Sea.</title>
        <authorList>
            <person name="Huang H."/>
            <person name="Mo K."/>
            <person name="Hu Y."/>
        </authorList>
    </citation>
    <scope>NUCLEOTIDE SEQUENCE</scope>
    <source>
        <strain evidence="8">IB182487</strain>
    </source>
</reference>
<organism evidence="8 9">
    <name type="scientific">Metabacillus arenae</name>
    <dbReference type="NCBI Taxonomy" id="2771434"/>
    <lineage>
        <taxon>Bacteria</taxon>
        <taxon>Bacillati</taxon>
        <taxon>Bacillota</taxon>
        <taxon>Bacilli</taxon>
        <taxon>Bacillales</taxon>
        <taxon>Bacillaceae</taxon>
        <taxon>Metabacillus</taxon>
    </lineage>
</organism>
<evidence type="ECO:0000256" key="5">
    <source>
        <dbReference type="ARBA" id="ARBA00023244"/>
    </source>
</evidence>
<dbReference type="GO" id="GO:0043115">
    <property type="term" value="F:precorrin-2 dehydrogenase activity"/>
    <property type="evidence" value="ECO:0007669"/>
    <property type="project" value="UniProtKB-EC"/>
</dbReference>